<feature type="domain" description="Sensor histidine kinase NatK-like C-terminal" evidence="3">
    <location>
        <begin position="332"/>
        <end position="432"/>
    </location>
</feature>
<keyword evidence="1" id="KW-0175">Coiled coil</keyword>
<evidence type="ECO:0000259" key="3">
    <source>
        <dbReference type="Pfam" id="PF14501"/>
    </source>
</evidence>
<dbReference type="InterPro" id="IPR032834">
    <property type="entry name" value="NatK-like_C"/>
</dbReference>
<keyword evidence="5" id="KW-1185">Reference proteome</keyword>
<dbReference type="Pfam" id="PF14501">
    <property type="entry name" value="HATPase_c_5"/>
    <property type="match status" value="1"/>
</dbReference>
<feature type="transmembrane region" description="Helical" evidence="2">
    <location>
        <begin position="63"/>
        <end position="81"/>
    </location>
</feature>
<evidence type="ECO:0000256" key="2">
    <source>
        <dbReference type="SAM" id="Phobius"/>
    </source>
</evidence>
<gene>
    <name evidence="4" type="ORF">CPZ25_002095</name>
</gene>
<accession>A0A4P9C655</accession>
<dbReference type="PANTHER" id="PTHR40448">
    <property type="entry name" value="TWO-COMPONENT SENSOR HISTIDINE KINASE"/>
    <property type="match status" value="1"/>
</dbReference>
<sequence>MSGTSLLIYGGFTVIFNLFSVFMTYDFMRRFIGTFERKRILAAILFFLEEFILVIVSCMSYPTYKAIALVICNSLLAIFLYRKRSKMVFYYVLLFSVVIALLECLLYYVLFYTITFLNLIMRGNPWQNGLLILLNLTVLFVAYQLFVRHVKKDIVDVTKGVRIFNFVLIPIFSILNIYLMLFVSAYAFEDIMYLLIICDVILIFILNLYLFSLLSKVSENVEIRGKLALYDQASDLQYRYYQEMETKLEDSRKTVHDMKNHLQAMERLYQTGEAEKGKRYGEDLRQLLNSFSQDYYTDNRVLNIVINDKAERGKMSGVLVDCALNQIDLSFMKEMDITTIFANLLDNAIEAACECNAPWTRLRADHVRDFIVISVENSMKASALLNGTRLKSSKKGHQGYGLENVKRALEKYNGHLRIETGGNTFKVSLFIPVQTEVKNDG</sequence>
<evidence type="ECO:0000256" key="1">
    <source>
        <dbReference type="SAM" id="Coils"/>
    </source>
</evidence>
<dbReference type="AlphaFoldDB" id="A0A4P9C655"/>
<reference evidence="4 5" key="1">
    <citation type="submission" date="2018-05" db="EMBL/GenBank/DDBJ databases">
        <title>Genome comparison of Eubacterium sp.</title>
        <authorList>
            <person name="Feng Y."/>
            <person name="Sanchez-Andrea I."/>
            <person name="Stams A.J.M."/>
            <person name="De Vos W.M."/>
        </authorList>
    </citation>
    <scope>NUCLEOTIDE SEQUENCE [LARGE SCALE GENOMIC DNA]</scope>
    <source>
        <strain evidence="4 5">YI</strain>
    </source>
</reference>
<dbReference type="RefSeq" id="WP_096919521.1">
    <property type="nucleotide sequence ID" value="NZ_CP029487.1"/>
</dbReference>
<dbReference type="KEGG" id="emt:CPZ25_002095"/>
<keyword evidence="4" id="KW-0067">ATP-binding</keyword>
<dbReference type="GO" id="GO:0042802">
    <property type="term" value="F:identical protein binding"/>
    <property type="evidence" value="ECO:0007669"/>
    <property type="project" value="TreeGrafter"/>
</dbReference>
<dbReference type="EMBL" id="CP029487">
    <property type="protein sequence ID" value="QCT70151.1"/>
    <property type="molecule type" value="Genomic_DNA"/>
</dbReference>
<organism evidence="4 5">
    <name type="scientific">Eubacterium maltosivorans</name>
    <dbReference type="NCBI Taxonomy" id="2041044"/>
    <lineage>
        <taxon>Bacteria</taxon>
        <taxon>Bacillati</taxon>
        <taxon>Bacillota</taxon>
        <taxon>Clostridia</taxon>
        <taxon>Eubacteriales</taxon>
        <taxon>Eubacteriaceae</taxon>
        <taxon>Eubacterium</taxon>
    </lineage>
</organism>
<feature type="transmembrane region" description="Helical" evidence="2">
    <location>
        <begin position="40"/>
        <end position="57"/>
    </location>
</feature>
<keyword evidence="2" id="KW-0812">Transmembrane</keyword>
<dbReference type="PANTHER" id="PTHR40448:SF1">
    <property type="entry name" value="TWO-COMPONENT SENSOR HISTIDINE KINASE"/>
    <property type="match status" value="1"/>
</dbReference>
<proteinExistence type="predicted"/>
<keyword evidence="2" id="KW-0472">Membrane</keyword>
<dbReference type="InterPro" id="IPR036890">
    <property type="entry name" value="HATPase_C_sf"/>
</dbReference>
<dbReference type="Gene3D" id="3.30.565.10">
    <property type="entry name" value="Histidine kinase-like ATPase, C-terminal domain"/>
    <property type="match status" value="1"/>
</dbReference>
<name>A0A4P9C655_EUBML</name>
<feature type="transmembrane region" description="Helical" evidence="2">
    <location>
        <begin position="166"/>
        <end position="187"/>
    </location>
</feature>
<feature type="transmembrane region" description="Helical" evidence="2">
    <location>
        <begin position="6"/>
        <end position="28"/>
    </location>
</feature>
<feature type="transmembrane region" description="Helical" evidence="2">
    <location>
        <begin position="193"/>
        <end position="214"/>
    </location>
</feature>
<protein>
    <submittedName>
        <fullName evidence="4">ATP-binding protein</fullName>
    </submittedName>
</protein>
<feature type="transmembrane region" description="Helical" evidence="2">
    <location>
        <begin position="88"/>
        <end position="114"/>
    </location>
</feature>
<keyword evidence="4" id="KW-0547">Nucleotide-binding</keyword>
<dbReference type="GO" id="GO:0005524">
    <property type="term" value="F:ATP binding"/>
    <property type="evidence" value="ECO:0007669"/>
    <property type="project" value="UniProtKB-KW"/>
</dbReference>
<evidence type="ECO:0000313" key="4">
    <source>
        <dbReference type="EMBL" id="QCT70151.1"/>
    </source>
</evidence>
<feature type="transmembrane region" description="Helical" evidence="2">
    <location>
        <begin position="126"/>
        <end position="146"/>
    </location>
</feature>
<dbReference type="SUPFAM" id="SSF55874">
    <property type="entry name" value="ATPase domain of HSP90 chaperone/DNA topoisomerase II/histidine kinase"/>
    <property type="match status" value="1"/>
</dbReference>
<evidence type="ECO:0000313" key="5">
    <source>
        <dbReference type="Proteomes" id="UP000218387"/>
    </source>
</evidence>
<dbReference type="CDD" id="cd16935">
    <property type="entry name" value="HATPase_AgrC-ComD-like"/>
    <property type="match status" value="1"/>
</dbReference>
<feature type="coiled-coil region" evidence="1">
    <location>
        <begin position="241"/>
        <end position="268"/>
    </location>
</feature>
<dbReference type="Proteomes" id="UP000218387">
    <property type="component" value="Chromosome"/>
</dbReference>
<keyword evidence="2" id="KW-1133">Transmembrane helix</keyword>